<feature type="compositionally biased region" description="Acidic residues" evidence="1">
    <location>
        <begin position="420"/>
        <end position="433"/>
    </location>
</feature>
<feature type="region of interest" description="Disordered" evidence="1">
    <location>
        <begin position="386"/>
        <end position="441"/>
    </location>
</feature>
<feature type="compositionally biased region" description="Basic and acidic residues" evidence="1">
    <location>
        <begin position="402"/>
        <end position="419"/>
    </location>
</feature>
<protein>
    <submittedName>
        <fullName evidence="2">Orf134</fullName>
    </submittedName>
</protein>
<dbReference type="KEGG" id="vg:955106"/>
<dbReference type="Proteomes" id="UP000232784">
    <property type="component" value="Segment"/>
</dbReference>
<proteinExistence type="predicted"/>
<name>Q8JKH9_9VIRU</name>
<reference evidence="2 3" key="1">
    <citation type="journal article" date="2002" name="J. Virol.">
        <title>Analysis of the complete genome sequence of the Hz-1 virus suggests that it is related to members of the Baculoviridae.</title>
        <authorList>
            <person name="Cheng C.H."/>
            <person name="Liu S.M."/>
            <person name="Chow T.Y."/>
            <person name="Hsiao Y.Y."/>
            <person name="Wang D.P."/>
            <person name="Huang J.J."/>
            <person name="Chen H.H."/>
        </authorList>
    </citation>
    <scope>NUCLEOTIDE SEQUENCE [LARGE SCALE GENOMIC DNA]</scope>
</reference>
<keyword evidence="3" id="KW-1185">Reference proteome</keyword>
<evidence type="ECO:0000313" key="2">
    <source>
        <dbReference type="EMBL" id="AAN04426.1"/>
    </source>
</evidence>
<evidence type="ECO:0000256" key="1">
    <source>
        <dbReference type="SAM" id="MobiDB-lite"/>
    </source>
</evidence>
<accession>Q8JKH9</accession>
<gene>
    <name evidence="2" type="primary">orf134</name>
</gene>
<organism evidence="2 3">
    <name type="scientific">Heliothis zea nudivirus 1</name>
    <dbReference type="NCBI Taxonomy" id="3116536"/>
    <lineage>
        <taxon>Viruses</taxon>
        <taxon>Viruses incertae sedis</taxon>
        <taxon>Naldaviricetes</taxon>
        <taxon>Lefavirales</taxon>
        <taxon>Nudiviridae</taxon>
        <taxon>Betanudivirus</taxon>
        <taxon>Betanudivirus hezeae</taxon>
    </lineage>
</organism>
<dbReference type="EMBL" id="AF451898">
    <property type="protein sequence ID" value="AAN04426.1"/>
    <property type="molecule type" value="Genomic_DNA"/>
</dbReference>
<sequence>MNRVPKTKSITHQELTDYMYYESGDFQTILKLDSFNKTLSFYERIPGELVEDLKPLHWSPACFDEYVKVIDAVIPGVYTFDVVVYNGQQLHIVDLLSVNGLDIEMFTYTDRLAKIASLFVSKPPMQITFKSLPTSSNKLEMYNGPCDCLIVKELVSLKYNMDYKYVTPPKVYKIVGCADLIQRQYTTDVARWRSVANELELEPGSDPTKISASCKSVLIKTAKANEVLRNILTKVTVKQVHLVADAKNLIFGYCILDDSVLKHAPTVKESNGYTWMMADHDEKFANIKYFKTPSVASFNHKTSGKMEMYKLQMHRLICDDSEHVVVSNLPVRMRIVAARLSKSNLSSLITMLIEKLHLVHFNDNIEEFTHYIKMLEDLLDKMDHQGGGGSIMSTTLPKKRSHSSEEKDKNSTASKKADVEEVDHAEEEEAESEPADKRSKK</sequence>
<evidence type="ECO:0000313" key="3">
    <source>
        <dbReference type="Proteomes" id="UP000232784"/>
    </source>
</evidence>